<accession>A0A6A6EWB8</accession>
<feature type="domain" description="FAD-binding PCMH-type" evidence="6">
    <location>
        <begin position="50"/>
        <end position="267"/>
    </location>
</feature>
<gene>
    <name evidence="7" type="ORF">K469DRAFT_681431</name>
</gene>
<keyword evidence="5" id="KW-0560">Oxidoreductase</keyword>
<comment type="cofactor">
    <cofactor evidence="1">
        <name>FAD</name>
        <dbReference type="ChEBI" id="CHEBI:57692"/>
    </cofactor>
</comment>
<dbReference type="PROSITE" id="PS51387">
    <property type="entry name" value="FAD_PCMH"/>
    <property type="match status" value="1"/>
</dbReference>
<keyword evidence="4" id="KW-0274">FAD</keyword>
<dbReference type="EMBL" id="ML994610">
    <property type="protein sequence ID" value="KAF2195069.1"/>
    <property type="molecule type" value="Genomic_DNA"/>
</dbReference>
<evidence type="ECO:0000313" key="8">
    <source>
        <dbReference type="Proteomes" id="UP000800200"/>
    </source>
</evidence>
<dbReference type="GO" id="GO:0016491">
    <property type="term" value="F:oxidoreductase activity"/>
    <property type="evidence" value="ECO:0007669"/>
    <property type="project" value="UniProtKB-KW"/>
</dbReference>
<dbReference type="GO" id="GO:0071949">
    <property type="term" value="F:FAD binding"/>
    <property type="evidence" value="ECO:0007669"/>
    <property type="project" value="InterPro"/>
</dbReference>
<dbReference type="InterPro" id="IPR016169">
    <property type="entry name" value="FAD-bd_PCMH_sub2"/>
</dbReference>
<reference evidence="7" key="1">
    <citation type="journal article" date="2020" name="Stud. Mycol.">
        <title>101 Dothideomycetes genomes: a test case for predicting lifestyles and emergence of pathogens.</title>
        <authorList>
            <person name="Haridas S."/>
            <person name="Albert R."/>
            <person name="Binder M."/>
            <person name="Bloem J."/>
            <person name="Labutti K."/>
            <person name="Salamov A."/>
            <person name="Andreopoulos B."/>
            <person name="Baker S."/>
            <person name="Barry K."/>
            <person name="Bills G."/>
            <person name="Bluhm B."/>
            <person name="Cannon C."/>
            <person name="Castanera R."/>
            <person name="Culley D."/>
            <person name="Daum C."/>
            <person name="Ezra D."/>
            <person name="Gonzalez J."/>
            <person name="Henrissat B."/>
            <person name="Kuo A."/>
            <person name="Liang C."/>
            <person name="Lipzen A."/>
            <person name="Lutzoni F."/>
            <person name="Magnuson J."/>
            <person name="Mondo S."/>
            <person name="Nolan M."/>
            <person name="Ohm R."/>
            <person name="Pangilinan J."/>
            <person name="Park H.-J."/>
            <person name="Ramirez L."/>
            <person name="Alfaro M."/>
            <person name="Sun H."/>
            <person name="Tritt A."/>
            <person name="Yoshinaga Y."/>
            <person name="Zwiers L.-H."/>
            <person name="Turgeon B."/>
            <person name="Goodwin S."/>
            <person name="Spatafora J."/>
            <person name="Crous P."/>
            <person name="Grigoriev I."/>
        </authorList>
    </citation>
    <scope>NUCLEOTIDE SEQUENCE</scope>
    <source>
        <strain evidence="7">CBS 207.26</strain>
    </source>
</reference>
<dbReference type="PANTHER" id="PTHR42973:SF39">
    <property type="entry name" value="FAD-BINDING PCMH-TYPE DOMAIN-CONTAINING PROTEIN"/>
    <property type="match status" value="1"/>
</dbReference>
<name>A0A6A6EWB8_9PEZI</name>
<comment type="similarity">
    <text evidence="2">Belongs to the oxygen-dependent FAD-linked oxidoreductase family.</text>
</comment>
<dbReference type="Gene3D" id="3.40.462.20">
    <property type="match status" value="1"/>
</dbReference>
<sequence>MTSLVIHPKPSSFSHPDHLPEVSPGFPIQWRGSIHYEKARVGRVFNHRRPSRFPIAVVEATHEPHIVEAVRLANDLKCRVSVRSGGHSWAAWSVRDNAILIDLGKYHEFSLDESTGIVKVSPSMTGRMLNSYLDPKGRMFPGGHCPDNWGWASERVLGVDVVTADGRQLHCDANENRDLYFAARGAGPGFPAIVTRFYLKTEPKYSCMRSSAYIYKKEDYRKALSWVINISPTFDSDTEIVAVASYPPGATDVQIMVLFVTFKNNEEEARKSLRPADDTAPTGTVGGWFMGKTSLSTEYDAQAAANPESHRYCAENAYIGNNEDVVNVLERAFTTLPSRKSFSLWYSMAPGCRRKNMPDMALSMQSDHYFAAYTVWENEWDDERCQSWVRRDWDPEGRICGYLDAGDRSGLDGLRNIHEWKQAKM</sequence>
<dbReference type="InterPro" id="IPR006094">
    <property type="entry name" value="Oxid_FAD_bind_N"/>
</dbReference>
<evidence type="ECO:0000313" key="7">
    <source>
        <dbReference type="EMBL" id="KAF2195069.1"/>
    </source>
</evidence>
<dbReference type="PANTHER" id="PTHR42973">
    <property type="entry name" value="BINDING OXIDOREDUCTASE, PUTATIVE (AFU_ORTHOLOGUE AFUA_1G17690)-RELATED"/>
    <property type="match status" value="1"/>
</dbReference>
<dbReference type="Proteomes" id="UP000800200">
    <property type="component" value="Unassembled WGS sequence"/>
</dbReference>
<proteinExistence type="inferred from homology"/>
<dbReference type="Pfam" id="PF01565">
    <property type="entry name" value="FAD_binding_4"/>
    <property type="match status" value="1"/>
</dbReference>
<dbReference type="Gene3D" id="3.30.465.10">
    <property type="match status" value="2"/>
</dbReference>
<evidence type="ECO:0000256" key="5">
    <source>
        <dbReference type="ARBA" id="ARBA00023002"/>
    </source>
</evidence>
<protein>
    <submittedName>
        <fullName evidence="7">Oxidoreductase</fullName>
    </submittedName>
</protein>
<dbReference type="OrthoDB" id="415825at2759"/>
<keyword evidence="8" id="KW-1185">Reference proteome</keyword>
<dbReference type="SUPFAM" id="SSF56176">
    <property type="entry name" value="FAD-binding/transporter-associated domain-like"/>
    <property type="match status" value="1"/>
</dbReference>
<evidence type="ECO:0000256" key="4">
    <source>
        <dbReference type="ARBA" id="ARBA00022827"/>
    </source>
</evidence>
<evidence type="ECO:0000259" key="6">
    <source>
        <dbReference type="PROSITE" id="PS51387"/>
    </source>
</evidence>
<evidence type="ECO:0000256" key="3">
    <source>
        <dbReference type="ARBA" id="ARBA00022630"/>
    </source>
</evidence>
<evidence type="ECO:0000256" key="2">
    <source>
        <dbReference type="ARBA" id="ARBA00005466"/>
    </source>
</evidence>
<evidence type="ECO:0000256" key="1">
    <source>
        <dbReference type="ARBA" id="ARBA00001974"/>
    </source>
</evidence>
<dbReference type="AlphaFoldDB" id="A0A6A6EWB8"/>
<organism evidence="7 8">
    <name type="scientific">Zopfia rhizophila CBS 207.26</name>
    <dbReference type="NCBI Taxonomy" id="1314779"/>
    <lineage>
        <taxon>Eukaryota</taxon>
        <taxon>Fungi</taxon>
        <taxon>Dikarya</taxon>
        <taxon>Ascomycota</taxon>
        <taxon>Pezizomycotina</taxon>
        <taxon>Dothideomycetes</taxon>
        <taxon>Dothideomycetes incertae sedis</taxon>
        <taxon>Zopfiaceae</taxon>
        <taxon>Zopfia</taxon>
    </lineage>
</organism>
<dbReference type="InterPro" id="IPR036318">
    <property type="entry name" value="FAD-bd_PCMH-like_sf"/>
</dbReference>
<dbReference type="InterPro" id="IPR016166">
    <property type="entry name" value="FAD-bd_PCMH"/>
</dbReference>
<keyword evidence="3" id="KW-0285">Flavoprotein</keyword>
<dbReference type="InterPro" id="IPR050416">
    <property type="entry name" value="FAD-linked_Oxidoreductase"/>
</dbReference>